<feature type="region of interest" description="Disordered" evidence="1">
    <location>
        <begin position="108"/>
        <end position="157"/>
    </location>
</feature>
<feature type="compositionally biased region" description="Basic and acidic residues" evidence="1">
    <location>
        <begin position="130"/>
        <end position="139"/>
    </location>
</feature>
<organism evidence="2 3">
    <name type="scientific">Cercospora kikuchii</name>
    <dbReference type="NCBI Taxonomy" id="84275"/>
    <lineage>
        <taxon>Eukaryota</taxon>
        <taxon>Fungi</taxon>
        <taxon>Dikarya</taxon>
        <taxon>Ascomycota</taxon>
        <taxon>Pezizomycotina</taxon>
        <taxon>Dothideomycetes</taxon>
        <taxon>Dothideomycetidae</taxon>
        <taxon>Mycosphaerellales</taxon>
        <taxon>Mycosphaerellaceae</taxon>
        <taxon>Cercospora</taxon>
    </lineage>
</organism>
<feature type="compositionally biased region" description="Acidic residues" evidence="1">
    <location>
        <begin position="140"/>
        <end position="157"/>
    </location>
</feature>
<accession>A0A9P3F960</accession>
<comment type="caution">
    <text evidence="2">The sequence shown here is derived from an EMBL/GenBank/DDBJ whole genome shotgun (WGS) entry which is preliminary data.</text>
</comment>
<evidence type="ECO:0000256" key="1">
    <source>
        <dbReference type="SAM" id="MobiDB-lite"/>
    </source>
</evidence>
<dbReference type="RefSeq" id="XP_044653025.1">
    <property type="nucleotide sequence ID" value="XM_044797090.1"/>
</dbReference>
<sequence length="157" mass="17760">MAEQDAARGTARKRYPDYEDFNASFVENKIGGSQTVERSAAEKLADENVDEYEEEKEAAGMHAALAARKGQPDAFLRMVASIREVLLRNIRQWQSRYNKTRAEADLQNLAAAKREPAEYDQNPDGVMFMDGDHEERSRDEGDDEHSGEEETDDDEGD</sequence>
<reference evidence="2 3" key="1">
    <citation type="submission" date="2021-01" db="EMBL/GenBank/DDBJ databases">
        <title>Cercospora kikuchii MAFF 305040 whole genome shotgun sequence.</title>
        <authorList>
            <person name="Kashiwa T."/>
            <person name="Suzuki T."/>
        </authorList>
    </citation>
    <scope>NUCLEOTIDE SEQUENCE [LARGE SCALE GENOMIC DNA]</scope>
    <source>
        <strain evidence="2 3">MAFF 305040</strain>
    </source>
</reference>
<name>A0A9P3F960_9PEZI</name>
<dbReference type="EMBL" id="BOLY01000001">
    <property type="protein sequence ID" value="GIZ38538.1"/>
    <property type="molecule type" value="Genomic_DNA"/>
</dbReference>
<dbReference type="AlphaFoldDB" id="A0A9P3F960"/>
<protein>
    <submittedName>
        <fullName evidence="2">Uncharacterized protein</fullName>
    </submittedName>
</protein>
<evidence type="ECO:0000313" key="2">
    <source>
        <dbReference type="EMBL" id="GIZ38538.1"/>
    </source>
</evidence>
<proteinExistence type="predicted"/>
<gene>
    <name evidence="2" type="ORF">CKM354_000195400</name>
</gene>
<evidence type="ECO:0000313" key="3">
    <source>
        <dbReference type="Proteomes" id="UP000825890"/>
    </source>
</evidence>
<keyword evidence="3" id="KW-1185">Reference proteome</keyword>
<dbReference type="GeneID" id="68287529"/>
<dbReference type="Proteomes" id="UP000825890">
    <property type="component" value="Unassembled WGS sequence"/>
</dbReference>